<feature type="transmembrane region" description="Helical" evidence="7">
    <location>
        <begin position="44"/>
        <end position="69"/>
    </location>
</feature>
<gene>
    <name evidence="8" type="ORF">PENSUB_5594</name>
</gene>
<protein>
    <submittedName>
        <fullName evidence="8">Nucleoside transporter FUN26</fullName>
    </submittedName>
</protein>
<dbReference type="AlphaFoldDB" id="A0A1Q5U7Z0"/>
<feature type="transmembrane region" description="Helical" evidence="7">
    <location>
        <begin position="181"/>
        <end position="204"/>
    </location>
</feature>
<keyword evidence="3" id="KW-0813">Transport</keyword>
<dbReference type="GO" id="GO:0005886">
    <property type="term" value="C:plasma membrane"/>
    <property type="evidence" value="ECO:0007669"/>
    <property type="project" value="TreeGrafter"/>
</dbReference>
<organism evidence="8 9">
    <name type="scientific">Penicillium subrubescens</name>
    <dbReference type="NCBI Taxonomy" id="1316194"/>
    <lineage>
        <taxon>Eukaryota</taxon>
        <taxon>Fungi</taxon>
        <taxon>Dikarya</taxon>
        <taxon>Ascomycota</taxon>
        <taxon>Pezizomycotina</taxon>
        <taxon>Eurotiomycetes</taxon>
        <taxon>Eurotiomycetidae</taxon>
        <taxon>Eurotiales</taxon>
        <taxon>Aspergillaceae</taxon>
        <taxon>Penicillium</taxon>
    </lineage>
</organism>
<feature type="transmembrane region" description="Helical" evidence="7">
    <location>
        <begin position="114"/>
        <end position="134"/>
    </location>
</feature>
<dbReference type="STRING" id="1316194.A0A1Q5U7Z0"/>
<dbReference type="EMBL" id="MNBE01000567">
    <property type="protein sequence ID" value="OKP08607.1"/>
    <property type="molecule type" value="Genomic_DNA"/>
</dbReference>
<dbReference type="InterPro" id="IPR002259">
    <property type="entry name" value="Eqnu_transpt"/>
</dbReference>
<proteinExistence type="inferred from homology"/>
<dbReference type="InterPro" id="IPR036259">
    <property type="entry name" value="MFS_trans_sf"/>
</dbReference>
<feature type="transmembrane region" description="Helical" evidence="7">
    <location>
        <begin position="285"/>
        <end position="304"/>
    </location>
</feature>
<feature type="transmembrane region" description="Helical" evidence="7">
    <location>
        <begin position="356"/>
        <end position="373"/>
    </location>
</feature>
<evidence type="ECO:0000256" key="1">
    <source>
        <dbReference type="ARBA" id="ARBA00004141"/>
    </source>
</evidence>
<dbReference type="PRINTS" id="PR01130">
    <property type="entry name" value="DERENTRNSPRT"/>
</dbReference>
<keyword evidence="9" id="KW-1185">Reference proteome</keyword>
<keyword evidence="5 7" id="KW-1133">Transmembrane helix</keyword>
<comment type="subcellular location">
    <subcellularLocation>
        <location evidence="1">Membrane</location>
        <topology evidence="1">Multi-pass membrane protein</topology>
    </subcellularLocation>
</comment>
<dbReference type="GO" id="GO:0034257">
    <property type="term" value="F:nicotinamide riboside transmembrane transporter activity"/>
    <property type="evidence" value="ECO:0007669"/>
    <property type="project" value="TreeGrafter"/>
</dbReference>
<dbReference type="GO" id="GO:0015205">
    <property type="term" value="F:nucleobase transmembrane transporter activity"/>
    <property type="evidence" value="ECO:0007669"/>
    <property type="project" value="TreeGrafter"/>
</dbReference>
<feature type="transmembrane region" description="Helical" evidence="7">
    <location>
        <begin position="428"/>
        <end position="448"/>
    </location>
</feature>
<name>A0A1Q5U7Z0_9EURO</name>
<keyword evidence="4 7" id="KW-0812">Transmembrane</keyword>
<dbReference type="GO" id="GO:0000329">
    <property type="term" value="C:fungal-type vacuole membrane"/>
    <property type="evidence" value="ECO:0007669"/>
    <property type="project" value="TreeGrafter"/>
</dbReference>
<comment type="caution">
    <text evidence="8">The sequence shown here is derived from an EMBL/GenBank/DDBJ whole genome shotgun (WGS) entry which is preliminary data.</text>
</comment>
<dbReference type="SUPFAM" id="SSF103473">
    <property type="entry name" value="MFS general substrate transporter"/>
    <property type="match status" value="1"/>
</dbReference>
<evidence type="ECO:0000256" key="7">
    <source>
        <dbReference type="SAM" id="Phobius"/>
    </source>
</evidence>
<evidence type="ECO:0000313" key="8">
    <source>
        <dbReference type="EMBL" id="OKP08607.1"/>
    </source>
</evidence>
<feature type="transmembrane region" description="Helical" evidence="7">
    <location>
        <begin position="81"/>
        <end position="102"/>
    </location>
</feature>
<evidence type="ECO:0000256" key="6">
    <source>
        <dbReference type="ARBA" id="ARBA00023136"/>
    </source>
</evidence>
<sequence length="449" mass="49798">MDRVRRLFMDRGAYEPLDDSAEVDAGEDGHDQERAPPRFSRLEYSVFFLLGVSMLWAWNMFLAASTYFYNRFESDEWTSTHYQPSILTVSTLTNLGTVYAFAKIQKRVSYPWRITLSLLINCFVFTLLAFSTIVMKDSSVRAYFGFLMVMVFGASFAAGLNQNGVFAYVAGYGREEYTQAIMGGQGVAGVLPCVAQIVSVLAVPRENSGGQAQDGVQGSSSKSAFIYFFTATGVSVLTLLAFLYLLRNRPNPKQKATDDDENTPLADRTPDKSVSLWTLFKKLRYLSLAVFVCLQVTMMFFPVYTSRILSVNDPTTSRMFDTSVFIPLAFLFWNIGDLSGRLAVAYPGFSLAHRPKLAFVLTVARFIFVPLYLLCNINGTGAIVRSDFFYLFIVQLLFGATNGYLASSCMMGASVWVSEDEREAAGGFMSMMLIAGLAAGSFLSFIVAS</sequence>
<feature type="transmembrane region" description="Helical" evidence="7">
    <location>
        <begin position="140"/>
        <end position="160"/>
    </location>
</feature>
<dbReference type="Proteomes" id="UP000186955">
    <property type="component" value="Unassembled WGS sequence"/>
</dbReference>
<feature type="transmembrane region" description="Helical" evidence="7">
    <location>
        <begin position="224"/>
        <end position="246"/>
    </location>
</feature>
<evidence type="ECO:0000256" key="2">
    <source>
        <dbReference type="ARBA" id="ARBA00007965"/>
    </source>
</evidence>
<dbReference type="OrthoDB" id="46396at2759"/>
<dbReference type="PIRSF" id="PIRSF016379">
    <property type="entry name" value="ENT"/>
    <property type="match status" value="1"/>
</dbReference>
<dbReference type="PANTHER" id="PTHR10332">
    <property type="entry name" value="EQUILIBRATIVE NUCLEOSIDE TRANSPORTER"/>
    <property type="match status" value="1"/>
</dbReference>
<evidence type="ECO:0000313" key="9">
    <source>
        <dbReference type="Proteomes" id="UP000186955"/>
    </source>
</evidence>
<evidence type="ECO:0000256" key="5">
    <source>
        <dbReference type="ARBA" id="ARBA00022989"/>
    </source>
</evidence>
<reference evidence="8 9" key="1">
    <citation type="submission" date="2016-10" db="EMBL/GenBank/DDBJ databases">
        <title>Genome sequence of the ascomycete fungus Penicillium subrubescens.</title>
        <authorList>
            <person name="De Vries R.P."/>
            <person name="Peng M."/>
            <person name="Dilokpimol A."/>
            <person name="Hilden K."/>
            <person name="Makela M.R."/>
            <person name="Grigoriev I."/>
            <person name="Riley R."/>
            <person name="Granchi Z."/>
        </authorList>
    </citation>
    <scope>NUCLEOTIDE SEQUENCE [LARGE SCALE GENOMIC DNA]</scope>
    <source>
        <strain evidence="8 9">CBS 132785</strain>
    </source>
</reference>
<feature type="transmembrane region" description="Helical" evidence="7">
    <location>
        <begin position="388"/>
        <end position="407"/>
    </location>
</feature>
<feature type="transmembrane region" description="Helical" evidence="7">
    <location>
        <begin position="324"/>
        <end position="344"/>
    </location>
</feature>
<comment type="similarity">
    <text evidence="2">Belongs to the SLC29A/ENT transporter (TC 2.A.57) family.</text>
</comment>
<dbReference type="PANTHER" id="PTHR10332:SF88">
    <property type="entry name" value="EQUILIBRATIVE NUCLEOSIDE TRANSPORTER 1, ISOFORM A"/>
    <property type="match status" value="1"/>
</dbReference>
<dbReference type="Pfam" id="PF01733">
    <property type="entry name" value="Nucleoside_tran"/>
    <property type="match status" value="1"/>
</dbReference>
<evidence type="ECO:0000256" key="3">
    <source>
        <dbReference type="ARBA" id="ARBA00022448"/>
    </source>
</evidence>
<accession>A0A1Q5U7Z0</accession>
<evidence type="ECO:0000256" key="4">
    <source>
        <dbReference type="ARBA" id="ARBA00022692"/>
    </source>
</evidence>
<keyword evidence="6 7" id="KW-0472">Membrane</keyword>